<keyword evidence="7" id="KW-1185">Reference proteome</keyword>
<comment type="caution">
    <text evidence="6">The sequence shown here is derived from an EMBL/GenBank/DDBJ whole genome shotgun (WGS) entry which is preliminary data.</text>
</comment>
<evidence type="ECO:0000256" key="2">
    <source>
        <dbReference type="ARBA" id="ARBA00022729"/>
    </source>
</evidence>
<dbReference type="RefSeq" id="WP_131553988.1">
    <property type="nucleotide sequence ID" value="NZ_SJSK01000003.1"/>
</dbReference>
<keyword evidence="2" id="KW-0732">Signal</keyword>
<accession>A0A4R0MU16</accession>
<dbReference type="Pfam" id="PF07980">
    <property type="entry name" value="SusD_RagB"/>
    <property type="match status" value="1"/>
</dbReference>
<keyword evidence="3" id="KW-0472">Membrane</keyword>
<evidence type="ECO:0000313" key="6">
    <source>
        <dbReference type="EMBL" id="TCC90591.1"/>
    </source>
</evidence>
<evidence type="ECO:0000256" key="1">
    <source>
        <dbReference type="ARBA" id="ARBA00004442"/>
    </source>
</evidence>
<organism evidence="6 7">
    <name type="scientific">Pedobacter frigiditerrae</name>
    <dbReference type="NCBI Taxonomy" id="2530452"/>
    <lineage>
        <taxon>Bacteria</taxon>
        <taxon>Pseudomonadati</taxon>
        <taxon>Bacteroidota</taxon>
        <taxon>Sphingobacteriia</taxon>
        <taxon>Sphingobacteriales</taxon>
        <taxon>Sphingobacteriaceae</taxon>
        <taxon>Pedobacter</taxon>
    </lineage>
</organism>
<gene>
    <name evidence="6" type="ORF">EZ428_15100</name>
</gene>
<dbReference type="InterPro" id="IPR012944">
    <property type="entry name" value="SusD_RagB_dom"/>
</dbReference>
<protein>
    <recommendedName>
        <fullName evidence="5">RagB/SusD domain-containing protein</fullName>
    </recommendedName>
</protein>
<comment type="subcellular location">
    <subcellularLocation>
        <location evidence="1">Cell outer membrane</location>
    </subcellularLocation>
</comment>
<dbReference type="AlphaFoldDB" id="A0A4R0MU16"/>
<evidence type="ECO:0000313" key="7">
    <source>
        <dbReference type="Proteomes" id="UP000292884"/>
    </source>
</evidence>
<evidence type="ECO:0000256" key="4">
    <source>
        <dbReference type="ARBA" id="ARBA00023237"/>
    </source>
</evidence>
<name>A0A4R0MU16_9SPHI</name>
<keyword evidence="4" id="KW-0998">Cell outer membrane</keyword>
<proteinExistence type="predicted"/>
<reference evidence="6 7" key="1">
    <citation type="submission" date="2019-02" db="EMBL/GenBank/DDBJ databases">
        <title>Pedobacter sp. RP-1-13 sp. nov., isolated from Arctic soil.</title>
        <authorList>
            <person name="Dahal R.H."/>
        </authorList>
    </citation>
    <scope>NUCLEOTIDE SEQUENCE [LARGE SCALE GENOMIC DNA]</scope>
    <source>
        <strain evidence="6 7">RP-1-13</strain>
    </source>
</reference>
<dbReference type="GO" id="GO:0009279">
    <property type="term" value="C:cell outer membrane"/>
    <property type="evidence" value="ECO:0007669"/>
    <property type="project" value="UniProtKB-SubCell"/>
</dbReference>
<evidence type="ECO:0000259" key="5">
    <source>
        <dbReference type="Pfam" id="PF07980"/>
    </source>
</evidence>
<evidence type="ECO:0000256" key="3">
    <source>
        <dbReference type="ARBA" id="ARBA00023136"/>
    </source>
</evidence>
<dbReference type="Gene3D" id="1.25.40.900">
    <property type="match status" value="1"/>
</dbReference>
<feature type="domain" description="RagB/SusD" evidence="5">
    <location>
        <begin position="5"/>
        <end position="52"/>
    </location>
</feature>
<dbReference type="EMBL" id="SJSK01000003">
    <property type="protein sequence ID" value="TCC90591.1"/>
    <property type="molecule type" value="Genomic_DNA"/>
</dbReference>
<dbReference type="Proteomes" id="UP000292884">
    <property type="component" value="Unassembled WGS sequence"/>
</dbReference>
<sequence>MNEYLDQPDASVYQYLNSVRQGVNMPALPILAVDNSKVGMRKRIQNERRVELKAVDNSPVNVMNARPSTKELTATGLNVTSEAAGIAVFYKPVVI</sequence>